<protein>
    <recommendedName>
        <fullName evidence="2">SMP-30/Gluconolactonase/LRE-like region domain-containing protein</fullName>
    </recommendedName>
</protein>
<keyword evidence="4" id="KW-1185">Reference proteome</keyword>
<dbReference type="PATRIC" id="fig|571913.6.peg.930"/>
<feature type="chain" id="PRO_5005461784" description="SMP-30/Gluconolactonase/LRE-like region domain-containing protein" evidence="1">
    <location>
        <begin position="27"/>
        <end position="303"/>
    </location>
</feature>
<evidence type="ECO:0000256" key="1">
    <source>
        <dbReference type="SAM" id="SignalP"/>
    </source>
</evidence>
<dbReference type="SUPFAM" id="SSF63829">
    <property type="entry name" value="Calcium-dependent phosphotriesterase"/>
    <property type="match status" value="1"/>
</dbReference>
<feature type="domain" description="SMP-30/Gluconolactonase/LRE-like region" evidence="2">
    <location>
        <begin position="162"/>
        <end position="293"/>
    </location>
</feature>
<sequence>MTLRPLATALAITAGLGLAVPSAASAAEPACPTWSKSTVASGLGVLENLAFDGRGGLLLSSQTLLGPGGAIKRVSAGGASTTAVSNVTGPGGIVVDGRTAYFATGNSASSGVLGLKDGTIQALDLDTGAVRTTASGLTQPNGLERLPDGTFVVSRDLGLSTTMTRVAPSGELSTYAPSISSTNGLAYDASRHRLYVASTFNPTTTISGVDVRRPDAPPTVATLPGIGPLNSADDLTVGADGQVYVALNLAGKIVRVDPDTGTSCTIASGLPTSSSVAFGSGPGWDAGSLYVTSFLGTVTRLTP</sequence>
<feature type="signal peptide" evidence="1">
    <location>
        <begin position="1"/>
        <end position="26"/>
    </location>
</feature>
<dbReference type="Proteomes" id="UP000066480">
    <property type="component" value="Chromosome"/>
</dbReference>
<dbReference type="OrthoDB" id="657282at2"/>
<dbReference type="Gene3D" id="2.120.10.30">
    <property type="entry name" value="TolB, C-terminal domain"/>
    <property type="match status" value="1"/>
</dbReference>
<evidence type="ECO:0000259" key="2">
    <source>
        <dbReference type="Pfam" id="PF08450"/>
    </source>
</evidence>
<dbReference type="KEGG" id="lmoi:VV02_04550"/>
<evidence type="ECO:0000313" key="4">
    <source>
        <dbReference type="Proteomes" id="UP000066480"/>
    </source>
</evidence>
<dbReference type="STRING" id="571913.VV02_04550"/>
<organism evidence="3 4">
    <name type="scientific">Luteipulveratus mongoliensis</name>
    <dbReference type="NCBI Taxonomy" id="571913"/>
    <lineage>
        <taxon>Bacteria</taxon>
        <taxon>Bacillati</taxon>
        <taxon>Actinomycetota</taxon>
        <taxon>Actinomycetes</taxon>
        <taxon>Micrococcales</taxon>
        <taxon>Dermacoccaceae</taxon>
        <taxon>Luteipulveratus</taxon>
    </lineage>
</organism>
<dbReference type="RefSeq" id="WP_052590172.1">
    <property type="nucleotide sequence ID" value="NZ_CP011112.1"/>
</dbReference>
<dbReference type="AlphaFoldDB" id="A0A0K1JF09"/>
<accession>A0A0K1JF09</accession>
<dbReference type="EMBL" id="CP011112">
    <property type="protein sequence ID" value="AKU15302.1"/>
    <property type="molecule type" value="Genomic_DNA"/>
</dbReference>
<gene>
    <name evidence="3" type="ORF">VV02_04550</name>
</gene>
<keyword evidence="1" id="KW-0732">Signal</keyword>
<name>A0A0K1JF09_9MICO</name>
<dbReference type="InterPro" id="IPR013658">
    <property type="entry name" value="SGL"/>
</dbReference>
<dbReference type="Pfam" id="PF08450">
    <property type="entry name" value="SGL"/>
    <property type="match status" value="1"/>
</dbReference>
<dbReference type="InterPro" id="IPR011042">
    <property type="entry name" value="6-blade_b-propeller_TolB-like"/>
</dbReference>
<evidence type="ECO:0000313" key="3">
    <source>
        <dbReference type="EMBL" id="AKU15302.1"/>
    </source>
</evidence>
<proteinExistence type="predicted"/>
<reference evidence="3 4" key="1">
    <citation type="submission" date="2015-03" db="EMBL/GenBank/DDBJ databases">
        <title>Luteipulveratus halotolerans sp. nov., a novel actinobacterium (Dermacoccaceae) from Sarawak, Malaysia.</title>
        <authorList>
            <person name="Juboi H."/>
            <person name="Basik A."/>
            <person name="Shamsul S.S."/>
            <person name="Arnold P."/>
            <person name="Schmitt E.K."/>
            <person name="Sanglier J.-J."/>
            <person name="Yeo T."/>
        </authorList>
    </citation>
    <scope>NUCLEOTIDE SEQUENCE [LARGE SCALE GENOMIC DNA]</scope>
    <source>
        <strain evidence="3 4">MN07-A0370</strain>
    </source>
</reference>